<keyword evidence="5" id="KW-1185">Reference proteome</keyword>
<dbReference type="Gene3D" id="3.90.1420.10">
    <property type="entry name" value="Rubisco LSMT, substrate-binding domain"/>
    <property type="match status" value="1"/>
</dbReference>
<dbReference type="InterPro" id="IPR036464">
    <property type="entry name" value="Rubisco_LSMT_subst-bd_sf"/>
</dbReference>
<evidence type="ECO:0000256" key="3">
    <source>
        <dbReference type="ARBA" id="ARBA00022691"/>
    </source>
</evidence>
<gene>
    <name evidence="4" type="ORF">WJX84_012041</name>
</gene>
<reference evidence="4 5" key="1">
    <citation type="journal article" date="2024" name="Nat. Commun.">
        <title>Phylogenomics reveals the evolutionary origins of lichenization in chlorophyte algae.</title>
        <authorList>
            <person name="Puginier C."/>
            <person name="Libourel C."/>
            <person name="Otte J."/>
            <person name="Skaloud P."/>
            <person name="Haon M."/>
            <person name="Grisel S."/>
            <person name="Petersen M."/>
            <person name="Berrin J.G."/>
            <person name="Delaux P.M."/>
            <person name="Dal Grande F."/>
            <person name="Keller J."/>
        </authorList>
    </citation>
    <scope>NUCLEOTIDE SEQUENCE [LARGE SCALE GENOMIC DNA]</scope>
    <source>
        <strain evidence="4 5">SAG 2523</strain>
    </source>
</reference>
<dbReference type="SUPFAM" id="SSF82199">
    <property type="entry name" value="SET domain"/>
    <property type="match status" value="1"/>
</dbReference>
<evidence type="ECO:0000256" key="2">
    <source>
        <dbReference type="ARBA" id="ARBA00022679"/>
    </source>
</evidence>
<dbReference type="CDD" id="cd10527">
    <property type="entry name" value="SET_LSMT"/>
    <property type="match status" value="1"/>
</dbReference>
<keyword evidence="1" id="KW-0489">Methyltransferase</keyword>
<dbReference type="InterPro" id="IPR046341">
    <property type="entry name" value="SET_dom_sf"/>
</dbReference>
<dbReference type="PANTHER" id="PTHR13271:SF154">
    <property type="entry name" value="GRIP DOMAIN-CONTAINING PROTEIN"/>
    <property type="match status" value="1"/>
</dbReference>
<accession>A0AAW1S8Q5</accession>
<comment type="caution">
    <text evidence="4">The sequence shown here is derived from an EMBL/GenBank/DDBJ whole genome shotgun (WGS) entry which is preliminary data.</text>
</comment>
<dbReference type="AlphaFoldDB" id="A0AAW1S8Q5"/>
<dbReference type="PANTHER" id="PTHR13271">
    <property type="entry name" value="UNCHARACTERIZED PUTATIVE METHYLTRANSFERASE"/>
    <property type="match status" value="1"/>
</dbReference>
<dbReference type="Proteomes" id="UP001485043">
    <property type="component" value="Unassembled WGS sequence"/>
</dbReference>
<dbReference type="EMBL" id="JALJOV010001732">
    <property type="protein sequence ID" value="KAK9842165.1"/>
    <property type="molecule type" value="Genomic_DNA"/>
</dbReference>
<dbReference type="Gene3D" id="3.90.1410.10">
    <property type="entry name" value="set domain protein methyltransferase, domain 1"/>
    <property type="match status" value="1"/>
</dbReference>
<evidence type="ECO:0000256" key="1">
    <source>
        <dbReference type="ARBA" id="ARBA00022603"/>
    </source>
</evidence>
<dbReference type="GO" id="GO:0016279">
    <property type="term" value="F:protein-lysine N-methyltransferase activity"/>
    <property type="evidence" value="ECO:0007669"/>
    <property type="project" value="TreeGrafter"/>
</dbReference>
<evidence type="ECO:0008006" key="6">
    <source>
        <dbReference type="Google" id="ProtNLM"/>
    </source>
</evidence>
<evidence type="ECO:0000313" key="5">
    <source>
        <dbReference type="Proteomes" id="UP001485043"/>
    </source>
</evidence>
<keyword evidence="3" id="KW-0949">S-adenosyl-L-methionine</keyword>
<sequence>MHVQQLNAWLEDHRADLSGVQIQGNIGTHRLVAGEKPSKSAKCSFRARVFDLIRRRPAEICLARFPLSEAFTARNIIQHSNAGPGYHRASEGLVDERELVMFALMTERLKGPKSPWCSWIATLPETFDTPTYYSDAELAELQGTNLHHAARLLKKQMAAVWQRLGPICARLLREEGIKCRPPCLDDLLWSYSTFWSRGQAIPMSLKFGAEVEEGLVPGLDMCNHASPAPARWNLDAGQSPAGNSSDIYLMVERSTACQPGAEVSIDYGDKSNEELLLLYGFCTHTRNVNDQLMIPLLDTAIPPDDPMTQARMMLLERHDCKAQLFLPFALLHSSESRHLAGAHGIPEAAFKSLQIWATSPQQLARELSKEPPGKLDEADAPLTADILDLLVHLLSSTVERLEGPAGTGSLDADIRLLNSQAELPVRLQHSIIYRAGQKKLARAFLQQFQQAAKAALQQASPDKASKAATDR</sequence>
<protein>
    <recommendedName>
        <fullName evidence="6">SET domain-containing protein</fullName>
    </recommendedName>
</protein>
<organism evidence="4 5">
    <name type="scientific">Apatococcus fuscideae</name>
    <dbReference type="NCBI Taxonomy" id="2026836"/>
    <lineage>
        <taxon>Eukaryota</taxon>
        <taxon>Viridiplantae</taxon>
        <taxon>Chlorophyta</taxon>
        <taxon>core chlorophytes</taxon>
        <taxon>Trebouxiophyceae</taxon>
        <taxon>Chlorellales</taxon>
        <taxon>Chlorellaceae</taxon>
        <taxon>Apatococcus</taxon>
    </lineage>
</organism>
<proteinExistence type="predicted"/>
<dbReference type="InterPro" id="IPR050600">
    <property type="entry name" value="SETD3_SETD6_MTase"/>
</dbReference>
<name>A0AAW1S8Q5_9CHLO</name>
<keyword evidence="2" id="KW-0808">Transferase</keyword>
<evidence type="ECO:0000313" key="4">
    <source>
        <dbReference type="EMBL" id="KAK9842165.1"/>
    </source>
</evidence>
<dbReference type="GO" id="GO:0032259">
    <property type="term" value="P:methylation"/>
    <property type="evidence" value="ECO:0007669"/>
    <property type="project" value="UniProtKB-KW"/>
</dbReference>